<keyword evidence="1" id="KW-0699">rRNA-binding</keyword>
<sequence length="83" mass="9463">MANIKANEKSYRQNLKANQLTKGFKTALKNQIKKTKVSKDKKDADKVYSLADRLAKNNRISKNKARRLKSRAARWTNAQAATN</sequence>
<dbReference type="Proteomes" id="UP001220940">
    <property type="component" value="Unassembled WGS sequence"/>
</dbReference>
<feature type="region of interest" description="Disordered" evidence="7">
    <location>
        <begin position="64"/>
        <end position="83"/>
    </location>
</feature>
<dbReference type="GO" id="GO:1990904">
    <property type="term" value="C:ribonucleoprotein complex"/>
    <property type="evidence" value="ECO:0007669"/>
    <property type="project" value="UniProtKB-KW"/>
</dbReference>
<evidence type="ECO:0000256" key="1">
    <source>
        <dbReference type="ARBA" id="ARBA00022730"/>
    </source>
</evidence>
<dbReference type="Gene3D" id="1.20.58.110">
    <property type="entry name" value="Ribosomal protein S20"/>
    <property type="match status" value="1"/>
</dbReference>
<protein>
    <recommendedName>
        <fullName evidence="5">Small ribosomal subunit protein bS20</fullName>
    </recommendedName>
    <alternativeName>
        <fullName evidence="6">30S ribosomal protein S20</fullName>
    </alternativeName>
</protein>
<reference evidence="9 11" key="1">
    <citation type="submission" date="2021-11" db="EMBL/GenBank/DDBJ databases">
        <title>Description of Mycoplasma bradburyaesp. nov.from sea birds: a tribute to a great mycoplasmologist.</title>
        <authorList>
            <person name="Ramirez A.S."/>
            <person name="Poveda C."/>
            <person name="Suarez-Perez A."/>
            <person name="Rosales R.S."/>
            <person name="Dijkman R."/>
            <person name="Feberwee A."/>
            <person name="Spergser J."/>
            <person name="Szostak M.P."/>
            <person name="Ressel L."/>
            <person name="Calabuig P."/>
            <person name="Catania S."/>
            <person name="Gobbo F."/>
            <person name="Timofte D."/>
            <person name="Poveda J.B."/>
        </authorList>
    </citation>
    <scope>NUCLEOTIDE SEQUENCE</scope>
    <source>
        <strain evidence="8 11">T158</strain>
        <strain evidence="9">T264</strain>
    </source>
</reference>
<dbReference type="Proteomes" id="UP001216384">
    <property type="component" value="Unassembled WGS sequence"/>
</dbReference>
<accession>A0AAW6HSI4</accession>
<keyword evidence="2" id="KW-0694">RNA-binding</keyword>
<dbReference type="EMBL" id="JAJHZM010000002">
    <property type="protein sequence ID" value="MDC4181717.1"/>
    <property type="molecule type" value="Genomic_DNA"/>
</dbReference>
<dbReference type="AlphaFoldDB" id="A0AAW6HSI4"/>
<dbReference type="GO" id="GO:0003735">
    <property type="term" value="F:structural constituent of ribosome"/>
    <property type="evidence" value="ECO:0007669"/>
    <property type="project" value="InterPro"/>
</dbReference>
<dbReference type="NCBIfam" id="TIGR00029">
    <property type="entry name" value="S20"/>
    <property type="match status" value="1"/>
</dbReference>
<dbReference type="SUPFAM" id="SSF46992">
    <property type="entry name" value="Ribosomal protein S20"/>
    <property type="match status" value="1"/>
</dbReference>
<dbReference type="GO" id="GO:0005840">
    <property type="term" value="C:ribosome"/>
    <property type="evidence" value="ECO:0007669"/>
    <property type="project" value="UniProtKB-KW"/>
</dbReference>
<gene>
    <name evidence="9" type="primary">rpsT</name>
    <name evidence="8" type="ORF">LNO68_00760</name>
    <name evidence="9" type="ORF">LNO71_03290</name>
</gene>
<evidence type="ECO:0000256" key="2">
    <source>
        <dbReference type="ARBA" id="ARBA00022884"/>
    </source>
</evidence>
<dbReference type="RefSeq" id="WP_255034771.1">
    <property type="nucleotide sequence ID" value="NZ_CP101414.1"/>
</dbReference>
<evidence type="ECO:0000313" key="10">
    <source>
        <dbReference type="Proteomes" id="UP001216384"/>
    </source>
</evidence>
<dbReference type="GO" id="GO:0006412">
    <property type="term" value="P:translation"/>
    <property type="evidence" value="ECO:0007669"/>
    <property type="project" value="InterPro"/>
</dbReference>
<evidence type="ECO:0000313" key="11">
    <source>
        <dbReference type="Proteomes" id="UP001220940"/>
    </source>
</evidence>
<name>A0AAW6HSI4_9MOLU</name>
<dbReference type="InterPro" id="IPR002583">
    <property type="entry name" value="Ribosomal_bS20"/>
</dbReference>
<evidence type="ECO:0000313" key="8">
    <source>
        <dbReference type="EMBL" id="MDC4181717.1"/>
    </source>
</evidence>
<evidence type="ECO:0000256" key="5">
    <source>
        <dbReference type="ARBA" id="ARBA00035136"/>
    </source>
</evidence>
<proteinExistence type="predicted"/>
<evidence type="ECO:0000313" key="9">
    <source>
        <dbReference type="EMBL" id="MDC4183643.1"/>
    </source>
</evidence>
<evidence type="ECO:0000256" key="4">
    <source>
        <dbReference type="ARBA" id="ARBA00023274"/>
    </source>
</evidence>
<keyword evidence="3 9" id="KW-0689">Ribosomal protein</keyword>
<keyword evidence="11" id="KW-1185">Reference proteome</keyword>
<keyword evidence="4" id="KW-0687">Ribonucleoprotein</keyword>
<dbReference type="Pfam" id="PF01649">
    <property type="entry name" value="Ribosomal_S20p"/>
    <property type="match status" value="1"/>
</dbReference>
<organism evidence="9 10">
    <name type="scientific">Mycoplasma bradburyae</name>
    <dbReference type="NCBI Taxonomy" id="2963128"/>
    <lineage>
        <taxon>Bacteria</taxon>
        <taxon>Bacillati</taxon>
        <taxon>Mycoplasmatota</taxon>
        <taxon>Mollicutes</taxon>
        <taxon>Mycoplasmataceae</taxon>
        <taxon>Mycoplasma</taxon>
    </lineage>
</organism>
<dbReference type="EMBL" id="JAJHZP010000015">
    <property type="protein sequence ID" value="MDC4183643.1"/>
    <property type="molecule type" value="Genomic_DNA"/>
</dbReference>
<comment type="caution">
    <text evidence="9">The sequence shown here is derived from an EMBL/GenBank/DDBJ whole genome shotgun (WGS) entry which is preliminary data.</text>
</comment>
<evidence type="ECO:0000256" key="6">
    <source>
        <dbReference type="ARBA" id="ARBA00035343"/>
    </source>
</evidence>
<dbReference type="InterPro" id="IPR036510">
    <property type="entry name" value="Ribosomal_bS20_sf"/>
</dbReference>
<evidence type="ECO:0000256" key="3">
    <source>
        <dbReference type="ARBA" id="ARBA00022980"/>
    </source>
</evidence>
<dbReference type="GO" id="GO:0019843">
    <property type="term" value="F:rRNA binding"/>
    <property type="evidence" value="ECO:0007669"/>
    <property type="project" value="UniProtKB-KW"/>
</dbReference>
<evidence type="ECO:0000256" key="7">
    <source>
        <dbReference type="SAM" id="MobiDB-lite"/>
    </source>
</evidence>